<keyword evidence="1 7" id="KW-0436">Ligase</keyword>
<dbReference type="PROSITE" id="PS50862">
    <property type="entry name" value="AA_TRNA_LIGASE_II"/>
    <property type="match status" value="1"/>
</dbReference>
<feature type="domain" description="Aminoacyl-transfer RNA synthetases class-II family profile" evidence="6">
    <location>
        <begin position="141"/>
        <end position="432"/>
    </location>
</feature>
<comment type="caution">
    <text evidence="7">The sequence shown here is derived from an EMBL/GenBank/DDBJ whole genome shotgun (WGS) entry which is preliminary data.</text>
</comment>
<dbReference type="InterPro" id="IPR012340">
    <property type="entry name" value="NA-bd_OB-fold"/>
</dbReference>
<dbReference type="AlphaFoldDB" id="A0A0G1AZS3"/>
<dbReference type="Pfam" id="PF00152">
    <property type="entry name" value="tRNA-synt_2"/>
    <property type="match status" value="1"/>
</dbReference>
<dbReference type="Pfam" id="PF01336">
    <property type="entry name" value="tRNA_anti-codon"/>
    <property type="match status" value="1"/>
</dbReference>
<name>A0A0G1AZS3_UNCKA</name>
<evidence type="ECO:0000313" key="7">
    <source>
        <dbReference type="EMBL" id="KKS66469.1"/>
    </source>
</evidence>
<sequence>MKLFYINDIVSKTTIDGQIEISCWIKNKRTSGAITFLEIEDSTGSINAIAEKNILGDPSYNLLRKTPIESSVKIFGNLQADPHKETLWEIKIVHFDVINKATKQLSPSPRTLNDPFNKKYANQILNNRHLYIRNSKISSVIKIKHQMLIAIREWFNSNKFTEVDTPILTQSNLYDNNNTFNTDYFGTKAYLSQCAGLYLGAMVPALEKVYTITPAFRKESSKSPRHNPEFYHLKGQMAFYNLQETMKLVEDFIYHTVIFIDTNCSKDLSQLEININTKMYEPPYPVISYLDSIKLLKSNGINIKIGQSLNEKAEQCIADKYNKPTFIMNIPSEIEPFPYSLTDDKLFTKTADLLIPNGFGEILGIAEFIYDTEELKTRMKEKKKDPKENNLEWYTDLSKFGDVPKSGFGMGVERLLRAILKLPHIRDCYMFPRLYGRQPYP</sequence>
<protein>
    <submittedName>
        <fullName evidence="7">Asparagine-tRNA ligase</fullName>
    </submittedName>
</protein>
<dbReference type="Gene3D" id="2.40.50.140">
    <property type="entry name" value="Nucleic acid-binding proteins"/>
    <property type="match status" value="1"/>
</dbReference>
<evidence type="ECO:0000256" key="2">
    <source>
        <dbReference type="ARBA" id="ARBA00022741"/>
    </source>
</evidence>
<dbReference type="GO" id="GO:0006421">
    <property type="term" value="P:asparaginyl-tRNA aminoacylation"/>
    <property type="evidence" value="ECO:0007669"/>
    <property type="project" value="TreeGrafter"/>
</dbReference>
<dbReference type="GO" id="GO:0005524">
    <property type="term" value="F:ATP binding"/>
    <property type="evidence" value="ECO:0007669"/>
    <property type="project" value="UniProtKB-KW"/>
</dbReference>
<dbReference type="GO" id="GO:0003676">
    <property type="term" value="F:nucleic acid binding"/>
    <property type="evidence" value="ECO:0007669"/>
    <property type="project" value="InterPro"/>
</dbReference>
<keyword evidence="4" id="KW-0648">Protein biosynthesis</keyword>
<keyword evidence="2" id="KW-0547">Nucleotide-binding</keyword>
<dbReference type="PANTHER" id="PTHR22594">
    <property type="entry name" value="ASPARTYL/LYSYL-TRNA SYNTHETASE"/>
    <property type="match status" value="1"/>
</dbReference>
<keyword evidence="3" id="KW-0067">ATP-binding</keyword>
<dbReference type="SUPFAM" id="SSF55681">
    <property type="entry name" value="Class II aaRS and biotin synthetases"/>
    <property type="match status" value="1"/>
</dbReference>
<dbReference type="PANTHER" id="PTHR22594:SF34">
    <property type="entry name" value="ASPARAGINE--TRNA LIGASE, MITOCHONDRIAL-RELATED"/>
    <property type="match status" value="1"/>
</dbReference>
<keyword evidence="5" id="KW-0030">Aminoacyl-tRNA synthetase</keyword>
<evidence type="ECO:0000256" key="1">
    <source>
        <dbReference type="ARBA" id="ARBA00022598"/>
    </source>
</evidence>
<reference evidence="7 8" key="1">
    <citation type="journal article" date="2015" name="Nature">
        <title>rRNA introns, odd ribosomes, and small enigmatic genomes across a large radiation of phyla.</title>
        <authorList>
            <person name="Brown C.T."/>
            <person name="Hug L.A."/>
            <person name="Thomas B.C."/>
            <person name="Sharon I."/>
            <person name="Castelle C.J."/>
            <person name="Singh A."/>
            <person name="Wilkins M.J."/>
            <person name="Williams K.H."/>
            <person name="Banfield J.F."/>
        </authorList>
    </citation>
    <scope>NUCLEOTIDE SEQUENCE [LARGE SCALE GENOMIC DNA]</scope>
</reference>
<dbReference type="Proteomes" id="UP000033848">
    <property type="component" value="Unassembled WGS sequence"/>
</dbReference>
<evidence type="ECO:0000259" key="6">
    <source>
        <dbReference type="PROSITE" id="PS50862"/>
    </source>
</evidence>
<dbReference type="InterPro" id="IPR045864">
    <property type="entry name" value="aa-tRNA-synth_II/BPL/LPL"/>
</dbReference>
<evidence type="ECO:0000256" key="4">
    <source>
        <dbReference type="ARBA" id="ARBA00022917"/>
    </source>
</evidence>
<proteinExistence type="predicted"/>
<accession>A0A0G1AZS3</accession>
<dbReference type="InterPro" id="IPR006195">
    <property type="entry name" value="aa-tRNA-synth_II"/>
</dbReference>
<organism evidence="7 8">
    <name type="scientific">candidate division WWE3 bacterium GW2011_GWB1_42_6</name>
    <dbReference type="NCBI Taxonomy" id="1619115"/>
    <lineage>
        <taxon>Bacteria</taxon>
        <taxon>Katanobacteria</taxon>
    </lineage>
</organism>
<evidence type="ECO:0000256" key="3">
    <source>
        <dbReference type="ARBA" id="ARBA00022840"/>
    </source>
</evidence>
<evidence type="ECO:0000313" key="8">
    <source>
        <dbReference type="Proteomes" id="UP000033848"/>
    </source>
</evidence>
<dbReference type="Gene3D" id="3.30.930.10">
    <property type="entry name" value="Bira Bifunctional Protein, Domain 2"/>
    <property type="match status" value="1"/>
</dbReference>
<dbReference type="CDD" id="cd04100">
    <property type="entry name" value="Asp_Lys_Asn_RS_N"/>
    <property type="match status" value="1"/>
</dbReference>
<dbReference type="EMBL" id="LCED01000014">
    <property type="protein sequence ID" value="KKS66469.1"/>
    <property type="molecule type" value="Genomic_DNA"/>
</dbReference>
<gene>
    <name evidence="7" type="ORF">UV35_C0014G0019</name>
</gene>
<dbReference type="GO" id="GO:0004816">
    <property type="term" value="F:asparagine-tRNA ligase activity"/>
    <property type="evidence" value="ECO:0007669"/>
    <property type="project" value="TreeGrafter"/>
</dbReference>
<dbReference type="InterPro" id="IPR004365">
    <property type="entry name" value="NA-bd_OB_tRNA"/>
</dbReference>
<dbReference type="SUPFAM" id="SSF50249">
    <property type="entry name" value="Nucleic acid-binding proteins"/>
    <property type="match status" value="1"/>
</dbReference>
<evidence type="ECO:0000256" key="5">
    <source>
        <dbReference type="ARBA" id="ARBA00023146"/>
    </source>
</evidence>
<dbReference type="InterPro" id="IPR004364">
    <property type="entry name" value="Aa-tRNA-synt_II"/>
</dbReference>